<accession>Q138X9</accession>
<dbReference type="KEGG" id="rpd:RPD_2125"/>
<organism evidence="1 2">
    <name type="scientific">Rhodopseudomonas palustris (strain BisB5)</name>
    <dbReference type="NCBI Taxonomy" id="316057"/>
    <lineage>
        <taxon>Bacteria</taxon>
        <taxon>Pseudomonadati</taxon>
        <taxon>Pseudomonadota</taxon>
        <taxon>Alphaproteobacteria</taxon>
        <taxon>Hyphomicrobiales</taxon>
        <taxon>Nitrobacteraceae</taxon>
        <taxon>Rhodopseudomonas</taxon>
    </lineage>
</organism>
<dbReference type="Proteomes" id="UP000001818">
    <property type="component" value="Chromosome"/>
</dbReference>
<name>Q138X9_RHOPS</name>
<dbReference type="EMBL" id="CP000283">
    <property type="protein sequence ID" value="ABE39360.1"/>
    <property type="molecule type" value="Genomic_DNA"/>
</dbReference>
<gene>
    <name evidence="1" type="ordered locus">RPD_2125</name>
</gene>
<sequence length="197" mass="21988">MREIEEKTQTLLVAAHHGGVVPRFERSTIEPAHDRLIAEMRAAYEGGDVPPYLDQSGRDLLSEGRETFRDWNLDAIILVQEEADLHLLLWRGTQATAVFGAVLSMAGLECEVHDLGLILPNTKGEEVAPILEKLVTMEKIDPMDVAEFVKNIGDGRFRESVPEWLARKQWADQNASLIRTVPTMAKAVLTNATSTWT</sequence>
<reference evidence="1 2" key="1">
    <citation type="submission" date="2006-03" db="EMBL/GenBank/DDBJ databases">
        <title>Complete sequence of Rhodopseudomonas palustris BisB5.</title>
        <authorList>
            <consortium name="US DOE Joint Genome Institute"/>
            <person name="Copeland A."/>
            <person name="Lucas S."/>
            <person name="Lapidus A."/>
            <person name="Barry K."/>
            <person name="Detter J.C."/>
            <person name="Glavina del Rio T."/>
            <person name="Hammon N."/>
            <person name="Israni S."/>
            <person name="Dalin E."/>
            <person name="Tice H."/>
            <person name="Pitluck S."/>
            <person name="Chain P."/>
            <person name="Malfatti S."/>
            <person name="Shin M."/>
            <person name="Vergez L."/>
            <person name="Schmutz J."/>
            <person name="Larimer F."/>
            <person name="Land M."/>
            <person name="Hauser L."/>
            <person name="Pelletier D.A."/>
            <person name="Kyrpides N."/>
            <person name="Lykidis A."/>
            <person name="Oda Y."/>
            <person name="Harwood C.S."/>
            <person name="Richardson P."/>
        </authorList>
    </citation>
    <scope>NUCLEOTIDE SEQUENCE [LARGE SCALE GENOMIC DNA]</scope>
    <source>
        <strain evidence="1 2">BisB5</strain>
    </source>
</reference>
<evidence type="ECO:0000313" key="2">
    <source>
        <dbReference type="Proteomes" id="UP000001818"/>
    </source>
</evidence>
<proteinExistence type="predicted"/>
<dbReference type="STRING" id="316057.RPD_2125"/>
<dbReference type="HOGENOM" id="CLU_1383220_0_0_5"/>
<evidence type="ECO:0008006" key="3">
    <source>
        <dbReference type="Google" id="ProtNLM"/>
    </source>
</evidence>
<protein>
    <recommendedName>
        <fullName evidence="3">DEAD/DEAH box helicase</fullName>
    </recommendedName>
</protein>
<dbReference type="AlphaFoldDB" id="Q138X9"/>
<dbReference type="eggNOG" id="COG1201">
    <property type="taxonomic scope" value="Bacteria"/>
</dbReference>
<evidence type="ECO:0000313" key="1">
    <source>
        <dbReference type="EMBL" id="ABE39360.1"/>
    </source>
</evidence>
<dbReference type="BioCyc" id="RPAL316057:RPD_RS10680-MONOMER"/>